<dbReference type="GO" id="GO:0051287">
    <property type="term" value="F:NAD binding"/>
    <property type="evidence" value="ECO:0007669"/>
    <property type="project" value="InterPro"/>
</dbReference>
<dbReference type="NCBIfam" id="TIGR02296">
    <property type="entry name" value="HpaC"/>
    <property type="match status" value="1"/>
</dbReference>
<dbReference type="EMBL" id="CP015029">
    <property type="protein sequence ID" value="QIM64825.1"/>
    <property type="molecule type" value="Genomic_DNA"/>
</dbReference>
<dbReference type="AlphaFoldDB" id="A0AAE6X4N6"/>
<evidence type="ECO:0000256" key="1">
    <source>
        <dbReference type="ARBA" id="ARBA00005112"/>
    </source>
</evidence>
<dbReference type="InterPro" id="IPR050268">
    <property type="entry name" value="NADH-dep_flavin_reductase"/>
</dbReference>
<proteinExistence type="inferred from homology"/>
<evidence type="ECO:0000256" key="3">
    <source>
        <dbReference type="ARBA" id="ARBA00015398"/>
    </source>
</evidence>
<comment type="pathway">
    <text evidence="1">Aromatic compound metabolism; 4-hydroxyphenylacetate degradation; pyruvate and succinate semialdehyde from 4-hydroxyphenylacetate: step 1/7.</text>
</comment>
<keyword evidence="7" id="KW-0520">NAD</keyword>
<evidence type="ECO:0000259" key="8">
    <source>
        <dbReference type="SMART" id="SM00903"/>
    </source>
</evidence>
<keyword evidence="5" id="KW-0058">Aromatic hydrocarbons catabolism</keyword>
<evidence type="ECO:0000256" key="5">
    <source>
        <dbReference type="ARBA" id="ARBA00022797"/>
    </source>
</evidence>
<dbReference type="PANTHER" id="PTHR30466:SF1">
    <property type="entry name" value="FMN REDUCTASE (NADH) RUTF"/>
    <property type="match status" value="1"/>
</dbReference>
<dbReference type="SUPFAM" id="SSF50475">
    <property type="entry name" value="FMN-binding split barrel"/>
    <property type="match status" value="1"/>
</dbReference>
<dbReference type="GO" id="GO:0006208">
    <property type="term" value="P:pyrimidine nucleobase catabolic process"/>
    <property type="evidence" value="ECO:0007669"/>
    <property type="project" value="TreeGrafter"/>
</dbReference>
<comment type="similarity">
    <text evidence="2">Belongs to the non-flavoprotein flavin reductase family. HpaC subfamily.</text>
</comment>
<evidence type="ECO:0000313" key="11">
    <source>
        <dbReference type="Proteomes" id="UP000276901"/>
    </source>
</evidence>
<evidence type="ECO:0000256" key="7">
    <source>
        <dbReference type="ARBA" id="ARBA00023027"/>
    </source>
</evidence>
<evidence type="ECO:0000313" key="9">
    <source>
        <dbReference type="EMBL" id="QIM64825.1"/>
    </source>
</evidence>
<keyword evidence="4" id="KW-0285">Flavoprotein</keyword>
<dbReference type="InterPro" id="IPR002563">
    <property type="entry name" value="Flavin_Rdtase-like_dom"/>
</dbReference>
<feature type="domain" description="Flavin reductase like" evidence="8">
    <location>
        <begin position="12"/>
        <end position="158"/>
    </location>
</feature>
<dbReference type="GO" id="GO:0042602">
    <property type="term" value="F:riboflavin reductase (NADPH) activity"/>
    <property type="evidence" value="ECO:0007669"/>
    <property type="project" value="TreeGrafter"/>
</dbReference>
<gene>
    <name evidence="9" type="ORF">A4G17_04940</name>
    <name evidence="10" type="ORF">EDC49_1541</name>
</gene>
<keyword evidence="11" id="KW-1185">Reference proteome</keyword>
<sequence length="161" mass="17538">MAEFSQQFRDAMAHLAAAVHIVTSNGEAGKVGITVSSVTSVTDSPPSVLFCVNQNSELHDVVKQNGKVCINVLSHEQADLAKHFAGMSGSTMEERFSWNQWNEGQHGVPLLRDAVSCLQGEIVESYPVGSHSIFIVKLSDISHSPKHGLIYFSRQFKAAEI</sequence>
<name>A0AAE6X4N6_9PAST</name>
<reference evidence="9 12" key="1">
    <citation type="submission" date="2016-03" db="EMBL/GenBank/DDBJ databases">
        <authorList>
            <person name="Hansen M.J."/>
            <person name="Bojesen A.M."/>
            <person name="Planet P."/>
        </authorList>
    </citation>
    <scope>NUCLEOTIDE SEQUENCE [LARGE SCALE GENOMIC DNA]</scope>
    <source>
        <strain evidence="9 12">HPA 21</strain>
    </source>
</reference>
<evidence type="ECO:0000313" key="10">
    <source>
        <dbReference type="EMBL" id="RPE92251.1"/>
    </source>
</evidence>
<dbReference type="SMART" id="SM00903">
    <property type="entry name" value="Flavin_Reduct"/>
    <property type="match status" value="1"/>
</dbReference>
<dbReference type="KEGG" id="fcl:A4G17_04940"/>
<dbReference type="InterPro" id="IPR012349">
    <property type="entry name" value="Split_barrel_FMN-bd"/>
</dbReference>
<evidence type="ECO:0000313" key="12">
    <source>
        <dbReference type="Proteomes" id="UP000502287"/>
    </source>
</evidence>
<dbReference type="EMBL" id="RKQT01000003">
    <property type="protein sequence ID" value="RPE92251.1"/>
    <property type="molecule type" value="Genomic_DNA"/>
</dbReference>
<dbReference type="PANTHER" id="PTHR30466">
    <property type="entry name" value="FLAVIN REDUCTASE"/>
    <property type="match status" value="1"/>
</dbReference>
<dbReference type="GO" id="GO:0042537">
    <property type="term" value="P:benzene-containing compound metabolic process"/>
    <property type="evidence" value="ECO:0007669"/>
    <property type="project" value="InterPro"/>
</dbReference>
<organism evidence="9 12">
    <name type="scientific">Frederiksenia canicola</name>
    <dbReference type="NCBI Taxonomy" id="123824"/>
    <lineage>
        <taxon>Bacteria</taxon>
        <taxon>Pseudomonadati</taxon>
        <taxon>Pseudomonadota</taxon>
        <taxon>Gammaproteobacteria</taxon>
        <taxon>Pasteurellales</taxon>
        <taxon>Pasteurellaceae</taxon>
        <taxon>Frederiksenia</taxon>
    </lineage>
</organism>
<evidence type="ECO:0000256" key="6">
    <source>
        <dbReference type="ARBA" id="ARBA00023002"/>
    </source>
</evidence>
<dbReference type="Proteomes" id="UP000502287">
    <property type="component" value="Chromosome"/>
</dbReference>
<dbReference type="Pfam" id="PF01613">
    <property type="entry name" value="Flavin_Reduct"/>
    <property type="match status" value="1"/>
</dbReference>
<dbReference type="Gene3D" id="2.30.110.10">
    <property type="entry name" value="Electron Transport, Fmn-binding Protein, Chain A"/>
    <property type="match status" value="1"/>
</dbReference>
<dbReference type="GO" id="GO:0016651">
    <property type="term" value="F:oxidoreductase activity, acting on NAD(P)H"/>
    <property type="evidence" value="ECO:0007669"/>
    <property type="project" value="InterPro"/>
</dbReference>
<keyword evidence="6" id="KW-0560">Oxidoreductase</keyword>
<evidence type="ECO:0000256" key="4">
    <source>
        <dbReference type="ARBA" id="ARBA00022630"/>
    </source>
</evidence>
<evidence type="ECO:0000256" key="2">
    <source>
        <dbReference type="ARBA" id="ARBA00006032"/>
    </source>
</evidence>
<reference evidence="10 11" key="2">
    <citation type="submission" date="2018-11" db="EMBL/GenBank/DDBJ databases">
        <title>Genomic Encyclopedia of Type Strains, Phase IV (KMG-IV): sequencing the most valuable type-strain genomes for metagenomic binning, comparative biology and taxonomic classification.</title>
        <authorList>
            <person name="Goeker M."/>
        </authorList>
    </citation>
    <scope>NUCLEOTIDE SEQUENCE [LARGE SCALE GENOMIC DNA]</scope>
    <source>
        <strain evidence="10 11">DSM 25797</strain>
    </source>
</reference>
<accession>A0AAE6X4N6</accession>
<protein>
    <recommendedName>
        <fullName evidence="3">4-hydroxyphenylacetate 3-monooxygenase reductase component</fullName>
    </recommendedName>
</protein>
<dbReference type="Proteomes" id="UP000276901">
    <property type="component" value="Unassembled WGS sequence"/>
</dbReference>
<dbReference type="RefSeq" id="WP_123957171.1">
    <property type="nucleotide sequence ID" value="NZ_CP015029.1"/>
</dbReference>
<dbReference type="GO" id="GO:0010181">
    <property type="term" value="F:FMN binding"/>
    <property type="evidence" value="ECO:0007669"/>
    <property type="project" value="InterPro"/>
</dbReference>
<dbReference type="InterPro" id="IPR011982">
    <property type="entry name" value="HPA_mOase_red"/>
</dbReference>